<keyword evidence="1" id="KW-0732">Signal</keyword>
<feature type="signal peptide" evidence="1">
    <location>
        <begin position="1"/>
        <end position="21"/>
    </location>
</feature>
<name>A0ABW9ZD74_9FLAO</name>
<feature type="chain" id="PRO_5045460453" evidence="1">
    <location>
        <begin position="22"/>
        <end position="184"/>
    </location>
</feature>
<reference evidence="3" key="1">
    <citation type="submission" date="2020-01" db="EMBL/GenBank/DDBJ databases">
        <title>Sphingomonas sp. strain CSW-10.</title>
        <authorList>
            <person name="Chen W.-M."/>
        </authorList>
    </citation>
    <scope>NUCLEOTIDE SEQUENCE [LARGE SCALE GENOMIC DNA]</scope>
    <source>
        <strain evidence="3">NST-5</strain>
    </source>
</reference>
<dbReference type="EMBL" id="JAABLM010000007">
    <property type="protein sequence ID" value="NBL65040.1"/>
    <property type="molecule type" value="Genomic_DNA"/>
</dbReference>
<evidence type="ECO:0000313" key="2">
    <source>
        <dbReference type="EMBL" id="NBL65040.1"/>
    </source>
</evidence>
<proteinExistence type="predicted"/>
<evidence type="ECO:0000313" key="3">
    <source>
        <dbReference type="Proteomes" id="UP000798602"/>
    </source>
</evidence>
<sequence>MKKITLLALTFLFGNVAIANAFSGNFPMTVESAEPIYFNERGIEFYIFPNGEFDFNTVASSGGTYYKNASRKINSTYGAPETINFEGIKIEHDREGRVRRVGNVFVNYDTQNRVKRVGTVYMTYNRFALSRVGNLEIVYDRFGRIIDFRGNVKGYGNNYSNSNYYYGPSSGTNYYYRSQSNTRR</sequence>
<protein>
    <submittedName>
        <fullName evidence="2">Uncharacterized protein</fullName>
    </submittedName>
</protein>
<dbReference type="RefSeq" id="WP_166536863.1">
    <property type="nucleotide sequence ID" value="NZ_JAABLM010000007.1"/>
</dbReference>
<dbReference type="Proteomes" id="UP000798602">
    <property type="component" value="Unassembled WGS sequence"/>
</dbReference>
<accession>A0ABW9ZD74</accession>
<organism evidence="2 3">
    <name type="scientific">Flavobacterium ichthyis</name>
    <dbReference type="NCBI Taxonomy" id="2698827"/>
    <lineage>
        <taxon>Bacteria</taxon>
        <taxon>Pseudomonadati</taxon>
        <taxon>Bacteroidota</taxon>
        <taxon>Flavobacteriia</taxon>
        <taxon>Flavobacteriales</taxon>
        <taxon>Flavobacteriaceae</taxon>
        <taxon>Flavobacterium</taxon>
    </lineage>
</organism>
<keyword evidence="3" id="KW-1185">Reference proteome</keyword>
<evidence type="ECO:0000256" key="1">
    <source>
        <dbReference type="SAM" id="SignalP"/>
    </source>
</evidence>
<comment type="caution">
    <text evidence="2">The sequence shown here is derived from an EMBL/GenBank/DDBJ whole genome shotgun (WGS) entry which is preliminary data.</text>
</comment>
<gene>
    <name evidence="2" type="ORF">GV828_07485</name>
</gene>